<dbReference type="Proteomes" id="UP000186438">
    <property type="component" value="Unassembled WGS sequence"/>
</dbReference>
<evidence type="ECO:0000256" key="1">
    <source>
        <dbReference type="SAM" id="MobiDB-lite"/>
    </source>
</evidence>
<evidence type="ECO:0000313" key="3">
    <source>
        <dbReference type="EMBL" id="OJZ66812.1"/>
    </source>
</evidence>
<evidence type="ECO:0000259" key="2">
    <source>
        <dbReference type="PROSITE" id="PS50943"/>
    </source>
</evidence>
<organism evidence="3 4">
    <name type="scientific">Mycobacterium paraffinicum</name>
    <dbReference type="NCBI Taxonomy" id="53378"/>
    <lineage>
        <taxon>Bacteria</taxon>
        <taxon>Bacillati</taxon>
        <taxon>Actinomycetota</taxon>
        <taxon>Actinomycetes</taxon>
        <taxon>Mycobacteriales</taxon>
        <taxon>Mycobacteriaceae</taxon>
        <taxon>Mycobacterium</taxon>
    </lineage>
</organism>
<gene>
    <name evidence="3" type="ORF">BRW65_26710</name>
</gene>
<dbReference type="PROSITE" id="PS50943">
    <property type="entry name" value="HTH_CROC1"/>
    <property type="match status" value="1"/>
</dbReference>
<feature type="region of interest" description="Disordered" evidence="1">
    <location>
        <begin position="73"/>
        <end position="92"/>
    </location>
</feature>
<dbReference type="SUPFAM" id="SSF47413">
    <property type="entry name" value="lambda repressor-like DNA-binding domains"/>
    <property type="match status" value="1"/>
</dbReference>
<dbReference type="CDD" id="cd00093">
    <property type="entry name" value="HTH_XRE"/>
    <property type="match status" value="1"/>
</dbReference>
<protein>
    <recommendedName>
        <fullName evidence="2">HTH cro/C1-type domain-containing protein</fullName>
    </recommendedName>
</protein>
<keyword evidence="4" id="KW-1185">Reference proteome</keyword>
<dbReference type="GO" id="GO:0003677">
    <property type="term" value="F:DNA binding"/>
    <property type="evidence" value="ECO:0007669"/>
    <property type="project" value="InterPro"/>
</dbReference>
<proteinExistence type="predicted"/>
<dbReference type="EMBL" id="MPNT01000040">
    <property type="protein sequence ID" value="OJZ66812.1"/>
    <property type="molecule type" value="Genomic_DNA"/>
</dbReference>
<dbReference type="Gene3D" id="1.10.260.40">
    <property type="entry name" value="lambda repressor-like DNA-binding domains"/>
    <property type="match status" value="1"/>
</dbReference>
<dbReference type="InterPro" id="IPR001387">
    <property type="entry name" value="Cro/C1-type_HTH"/>
</dbReference>
<dbReference type="Pfam" id="PF13560">
    <property type="entry name" value="HTH_31"/>
    <property type="match status" value="1"/>
</dbReference>
<dbReference type="STRING" id="53378.BRW65_26710"/>
<evidence type="ECO:0000313" key="4">
    <source>
        <dbReference type="Proteomes" id="UP000186438"/>
    </source>
</evidence>
<dbReference type="SMART" id="SM00530">
    <property type="entry name" value="HTH_XRE"/>
    <property type="match status" value="1"/>
</dbReference>
<accession>A0A1Q4HH84</accession>
<comment type="caution">
    <text evidence="3">The sequence shown here is derived from an EMBL/GenBank/DDBJ whole genome shotgun (WGS) entry which is preliminary data.</text>
</comment>
<name>A0A1Q4HH84_9MYCO</name>
<feature type="domain" description="HTH cro/C1-type" evidence="2">
    <location>
        <begin position="17"/>
        <end position="71"/>
    </location>
</feature>
<sequence length="92" mass="10336">MTCVYEIREPRRLGRALREERRKQGLTQSELASRAQVSRGWLVRLEAGHGSAEMDTVFRVIAALGLTVTLARSQDTPEDRAAQSAFESIFDD</sequence>
<dbReference type="AlphaFoldDB" id="A0A1Q4HH84"/>
<dbReference type="InterPro" id="IPR010982">
    <property type="entry name" value="Lambda_DNA-bd_dom_sf"/>
</dbReference>
<reference evidence="3 4" key="1">
    <citation type="submission" date="2016-11" db="EMBL/GenBank/DDBJ databases">
        <title>Genome sequences of unsequenced Mycobacteria.</title>
        <authorList>
            <person name="Greninger A.L."/>
            <person name="Fang F."/>
            <person name="Jerome K.R."/>
        </authorList>
    </citation>
    <scope>NUCLEOTIDE SEQUENCE [LARGE SCALE GENOMIC DNA]</scope>
    <source>
        <strain evidence="3 4">M11</strain>
    </source>
</reference>